<reference evidence="9 10" key="1">
    <citation type="submission" date="2020-06" db="EMBL/GenBank/DDBJ databases">
        <authorList>
            <person name="Li R."/>
            <person name="Bekaert M."/>
        </authorList>
    </citation>
    <scope>NUCLEOTIDE SEQUENCE [LARGE SCALE GENOMIC DNA]</scope>
    <source>
        <strain evidence="10">wild</strain>
    </source>
</reference>
<comment type="subcellular location">
    <subcellularLocation>
        <location evidence="1">Cell membrane</location>
        <topology evidence="1">Multi-pass membrane protein</topology>
    </subcellularLocation>
</comment>
<dbReference type="InterPro" id="IPR017452">
    <property type="entry name" value="GPCR_Rhodpsn_7TM"/>
</dbReference>
<dbReference type="EMBL" id="CACVKT020004276">
    <property type="protein sequence ID" value="CAC5388897.1"/>
    <property type="molecule type" value="Genomic_DNA"/>
</dbReference>
<dbReference type="SUPFAM" id="SSF81321">
    <property type="entry name" value="Family A G protein-coupled receptor-like"/>
    <property type="match status" value="1"/>
</dbReference>
<dbReference type="InterPro" id="IPR000276">
    <property type="entry name" value="GPCR_Rhodpsn"/>
</dbReference>
<evidence type="ECO:0000256" key="7">
    <source>
        <dbReference type="SAM" id="Phobius"/>
    </source>
</evidence>
<dbReference type="Proteomes" id="UP000507470">
    <property type="component" value="Unassembled WGS sequence"/>
</dbReference>
<dbReference type="GO" id="GO:0004930">
    <property type="term" value="F:G protein-coupled receptor activity"/>
    <property type="evidence" value="ECO:0007669"/>
    <property type="project" value="InterPro"/>
</dbReference>
<keyword evidence="10" id="KW-1185">Reference proteome</keyword>
<evidence type="ECO:0000313" key="9">
    <source>
        <dbReference type="EMBL" id="CAC5388897.1"/>
    </source>
</evidence>
<evidence type="ECO:0000256" key="3">
    <source>
        <dbReference type="ARBA" id="ARBA00022692"/>
    </source>
</evidence>
<feature type="domain" description="G-protein coupled receptors family 1 profile" evidence="8">
    <location>
        <begin position="50"/>
        <end position="278"/>
    </location>
</feature>
<evidence type="ECO:0000256" key="2">
    <source>
        <dbReference type="ARBA" id="ARBA00022475"/>
    </source>
</evidence>
<dbReference type="PRINTS" id="PR00237">
    <property type="entry name" value="GPCRRHODOPSN"/>
</dbReference>
<dbReference type="GO" id="GO:0042277">
    <property type="term" value="F:peptide binding"/>
    <property type="evidence" value="ECO:0007669"/>
    <property type="project" value="TreeGrafter"/>
</dbReference>
<keyword evidence="6" id="KW-0675">Receptor</keyword>
<evidence type="ECO:0000256" key="5">
    <source>
        <dbReference type="ARBA" id="ARBA00023136"/>
    </source>
</evidence>
<evidence type="ECO:0000259" key="8">
    <source>
        <dbReference type="PROSITE" id="PS50262"/>
    </source>
</evidence>
<proteinExistence type="predicted"/>
<feature type="transmembrane region" description="Helical" evidence="7">
    <location>
        <begin position="224"/>
        <end position="248"/>
    </location>
</feature>
<evidence type="ECO:0000256" key="1">
    <source>
        <dbReference type="ARBA" id="ARBA00004651"/>
    </source>
</evidence>
<dbReference type="Gene3D" id="1.20.1070.10">
    <property type="entry name" value="Rhodopsin 7-helix transmembrane proteins"/>
    <property type="match status" value="2"/>
</dbReference>
<evidence type="ECO:0000313" key="10">
    <source>
        <dbReference type="Proteomes" id="UP000507470"/>
    </source>
</evidence>
<dbReference type="PROSITE" id="PS50262">
    <property type="entry name" value="G_PROTEIN_RECEP_F1_2"/>
    <property type="match status" value="1"/>
</dbReference>
<evidence type="ECO:0000256" key="6">
    <source>
        <dbReference type="ARBA" id="ARBA00023170"/>
    </source>
</evidence>
<name>A0A6J8C2L9_MYTCO</name>
<dbReference type="PANTHER" id="PTHR24241:SF76">
    <property type="entry name" value="NEUROPEPTIDE SIFAMIDE RECEPTOR"/>
    <property type="match status" value="1"/>
</dbReference>
<keyword evidence="5 7" id="KW-0472">Membrane</keyword>
<keyword evidence="4 7" id="KW-1133">Transmembrane helix</keyword>
<dbReference type="AlphaFoldDB" id="A0A6J8C2L9"/>
<keyword evidence="3 7" id="KW-0812">Transmembrane</keyword>
<sequence length="278" mass="32075">MRCFPNVIEMATKQEKKIENKVWCITLCVYEEWEIAKWIRCTEFVITVVLNITLLCMLQKKRSKSNLVFFVFNLAIADLGVAFLHILPHVIKHFTGHQWILGIVICKIKFYVSNVSSYASTYLIVIISIDRLLCVIQPMSVSRKTNHYRKYMIAVPWLLSVIINIPLLFWTRVFRRCVVSKAKRKSTVMTFVVSITFISCWLPSILAGLLNLYGHFGYGGWFDILIALAPLNSMLNPIIFFVFNYATFTSSNRSPIGRNTQELNTYSTKSTKNIHCHG</sequence>
<accession>A0A6J8C2L9</accession>
<dbReference type="GO" id="GO:0005886">
    <property type="term" value="C:plasma membrane"/>
    <property type="evidence" value="ECO:0007669"/>
    <property type="project" value="UniProtKB-SubCell"/>
</dbReference>
<keyword evidence="2" id="KW-1003">Cell membrane</keyword>
<dbReference type="OrthoDB" id="5980579at2759"/>
<feature type="transmembrane region" description="Helical" evidence="7">
    <location>
        <begin position="191"/>
        <end position="212"/>
    </location>
</feature>
<evidence type="ECO:0000256" key="4">
    <source>
        <dbReference type="ARBA" id="ARBA00022989"/>
    </source>
</evidence>
<feature type="transmembrane region" description="Helical" evidence="7">
    <location>
        <begin position="67"/>
        <end position="88"/>
    </location>
</feature>
<dbReference type="PANTHER" id="PTHR24241">
    <property type="entry name" value="NEUROPEPTIDE RECEPTOR-RELATED G-PROTEIN COUPLED RECEPTOR"/>
    <property type="match status" value="1"/>
</dbReference>
<organism evidence="9 10">
    <name type="scientific">Mytilus coruscus</name>
    <name type="common">Sea mussel</name>
    <dbReference type="NCBI Taxonomy" id="42192"/>
    <lineage>
        <taxon>Eukaryota</taxon>
        <taxon>Metazoa</taxon>
        <taxon>Spiralia</taxon>
        <taxon>Lophotrochozoa</taxon>
        <taxon>Mollusca</taxon>
        <taxon>Bivalvia</taxon>
        <taxon>Autobranchia</taxon>
        <taxon>Pteriomorphia</taxon>
        <taxon>Mytilida</taxon>
        <taxon>Mytiloidea</taxon>
        <taxon>Mytilidae</taxon>
        <taxon>Mytilinae</taxon>
        <taxon>Mytilus</taxon>
    </lineage>
</organism>
<protein>
    <recommendedName>
        <fullName evidence="8">G-protein coupled receptors family 1 profile domain-containing protein</fullName>
    </recommendedName>
</protein>
<feature type="transmembrane region" description="Helical" evidence="7">
    <location>
        <begin position="151"/>
        <end position="170"/>
    </location>
</feature>
<dbReference type="Pfam" id="PF00001">
    <property type="entry name" value="7tm_1"/>
    <property type="match status" value="1"/>
</dbReference>
<gene>
    <name evidence="9" type="ORF">MCOR_24127</name>
</gene>
<dbReference type="GO" id="GO:0032870">
    <property type="term" value="P:cellular response to hormone stimulus"/>
    <property type="evidence" value="ECO:0007669"/>
    <property type="project" value="TreeGrafter"/>
</dbReference>